<reference evidence="20 21" key="1">
    <citation type="submission" date="2024-03" db="EMBL/GenBank/DDBJ databases">
        <title>Adaptation during the transition from Ophiocordyceps entomopathogen to insect associate is accompanied by gene loss and intensified selection.</title>
        <authorList>
            <person name="Ward C.M."/>
            <person name="Onetto C.A."/>
            <person name="Borneman A.R."/>
        </authorList>
    </citation>
    <scope>NUCLEOTIDE SEQUENCE [LARGE SCALE GENOMIC DNA]</scope>
    <source>
        <strain evidence="20">AWRI1</strain>
        <tissue evidence="20">Single Adult Female</tissue>
    </source>
</reference>
<keyword evidence="21" id="KW-1185">Reference proteome</keyword>
<evidence type="ECO:0000256" key="1">
    <source>
        <dbReference type="ARBA" id="ARBA00004141"/>
    </source>
</evidence>
<evidence type="ECO:0000256" key="18">
    <source>
        <dbReference type="SAM" id="Phobius"/>
    </source>
</evidence>
<evidence type="ECO:0000256" key="11">
    <source>
        <dbReference type="ARBA" id="ARBA00022958"/>
    </source>
</evidence>
<sequence>MSVNVISTFITKSDLGIGTIVGGSVCNSLGVAAIAGLATRKCIKLQKWPLLRDSITHLCVLMVLTAIVWDGIVVWSEALILVILYFVYFAVMLSHKRILAYINNRGSLATLLCCTNTNKYRIDNQKIVTICELTEDKWKKERNVDSETQDSTKPASNSEGDEKSVNKWMKIWSWITMPIQIALSYTIPDCKKNHSLYPLSFMMSVIWIGACSYFVCWMVTVIGDTFHIPDIVMGMLFLAIGGSVPEGTSAFINSRNNRGSMSLSNTLGANTLDILLSLGVPWFVKCLIPTSWGGGDVQLTTSDLPFNCVGLILSLVLLNVISAGTGYRMNHIFGFCCLVCYLSVSVLFILVGMNIVKIFGIQSTNTC</sequence>
<evidence type="ECO:0000256" key="17">
    <source>
        <dbReference type="SAM" id="MobiDB-lite"/>
    </source>
</evidence>
<evidence type="ECO:0000256" key="6">
    <source>
        <dbReference type="ARBA" id="ARBA00022568"/>
    </source>
</evidence>
<dbReference type="Pfam" id="PF01699">
    <property type="entry name" value="Na_Ca_ex"/>
    <property type="match status" value="2"/>
</dbReference>
<keyword evidence="12 18" id="KW-1133">Transmembrane helix</keyword>
<evidence type="ECO:0000256" key="5">
    <source>
        <dbReference type="ARBA" id="ARBA00022538"/>
    </source>
</evidence>
<dbReference type="InterPro" id="IPR044880">
    <property type="entry name" value="NCX_ion-bd_dom_sf"/>
</dbReference>
<feature type="transmembrane region" description="Helical" evidence="18">
    <location>
        <begin position="75"/>
        <end position="93"/>
    </location>
</feature>
<keyword evidence="15 18" id="KW-0472">Membrane</keyword>
<feature type="transmembrane region" description="Helical" evidence="18">
    <location>
        <begin position="15"/>
        <end position="38"/>
    </location>
</feature>
<evidence type="ECO:0000256" key="7">
    <source>
        <dbReference type="ARBA" id="ARBA00022692"/>
    </source>
</evidence>
<evidence type="ECO:0000256" key="4">
    <source>
        <dbReference type="ARBA" id="ARBA00022449"/>
    </source>
</evidence>
<keyword evidence="7 18" id="KW-0812">Transmembrane</keyword>
<keyword evidence="5" id="KW-0633">Potassium transport</keyword>
<keyword evidence="10" id="KW-0769">Symport</keyword>
<dbReference type="GO" id="GO:0005262">
    <property type="term" value="F:calcium channel activity"/>
    <property type="evidence" value="ECO:0007669"/>
    <property type="project" value="TreeGrafter"/>
</dbReference>
<dbReference type="GO" id="GO:0005886">
    <property type="term" value="C:plasma membrane"/>
    <property type="evidence" value="ECO:0007669"/>
    <property type="project" value="TreeGrafter"/>
</dbReference>
<evidence type="ECO:0000256" key="8">
    <source>
        <dbReference type="ARBA" id="ARBA00022729"/>
    </source>
</evidence>
<evidence type="ECO:0000256" key="13">
    <source>
        <dbReference type="ARBA" id="ARBA00023053"/>
    </source>
</evidence>
<evidence type="ECO:0000256" key="3">
    <source>
        <dbReference type="ARBA" id="ARBA00022448"/>
    </source>
</evidence>
<evidence type="ECO:0000256" key="15">
    <source>
        <dbReference type="ARBA" id="ARBA00023136"/>
    </source>
</evidence>
<keyword evidence="14" id="KW-0406">Ion transport</keyword>
<dbReference type="InterPro" id="IPR004837">
    <property type="entry name" value="NaCa_Exmemb"/>
</dbReference>
<comment type="caution">
    <text evidence="20">The sequence shown here is derived from an EMBL/GenBank/DDBJ whole genome shotgun (WGS) entry which is preliminary data.</text>
</comment>
<dbReference type="EMBL" id="JBBCAQ010000010">
    <property type="protein sequence ID" value="KAK7600987.1"/>
    <property type="molecule type" value="Genomic_DNA"/>
</dbReference>
<evidence type="ECO:0000313" key="20">
    <source>
        <dbReference type="EMBL" id="KAK7600987.1"/>
    </source>
</evidence>
<name>A0AAN9TNI8_9HEMI</name>
<evidence type="ECO:0000256" key="9">
    <source>
        <dbReference type="ARBA" id="ARBA00022837"/>
    </source>
</evidence>
<dbReference type="PANTHER" id="PTHR10846:SF2">
    <property type="entry name" value="RE48874P"/>
    <property type="match status" value="1"/>
</dbReference>
<evidence type="ECO:0000256" key="12">
    <source>
        <dbReference type="ARBA" id="ARBA00022989"/>
    </source>
</evidence>
<comment type="subcellular location">
    <subcellularLocation>
        <location evidence="1">Membrane</location>
        <topology evidence="1">Multi-pass membrane protein</topology>
    </subcellularLocation>
</comment>
<accession>A0AAN9TNI8</accession>
<dbReference type="Proteomes" id="UP001367676">
    <property type="component" value="Unassembled WGS sequence"/>
</dbReference>
<comment type="similarity">
    <text evidence="2">Belongs to the Ca(2+):cation antiporter (CaCA) (TC 2.A.19) family. SLC24A subfamily.</text>
</comment>
<feature type="transmembrane region" description="Helical" evidence="18">
    <location>
        <begin position="50"/>
        <end position="69"/>
    </location>
</feature>
<feature type="transmembrane region" description="Helical" evidence="18">
    <location>
        <begin position="266"/>
        <end position="284"/>
    </location>
</feature>
<evidence type="ECO:0000313" key="21">
    <source>
        <dbReference type="Proteomes" id="UP001367676"/>
    </source>
</evidence>
<keyword evidence="11" id="KW-0630">Potassium</keyword>
<feature type="compositionally biased region" description="Polar residues" evidence="17">
    <location>
        <begin position="149"/>
        <end position="158"/>
    </location>
</feature>
<keyword evidence="16" id="KW-0739">Sodium transport</keyword>
<proteinExistence type="inferred from homology"/>
<gene>
    <name evidence="20" type="ORF">V9T40_008428</name>
</gene>
<protein>
    <recommendedName>
        <fullName evidence="19">Sodium/calcium exchanger membrane region domain-containing protein</fullName>
    </recommendedName>
</protein>
<keyword evidence="4" id="KW-0050">Antiport</keyword>
<feature type="transmembrane region" description="Helical" evidence="18">
    <location>
        <begin position="304"/>
        <end position="321"/>
    </location>
</feature>
<feature type="transmembrane region" description="Helical" evidence="18">
    <location>
        <begin position="226"/>
        <end position="245"/>
    </location>
</feature>
<dbReference type="AlphaFoldDB" id="A0AAN9TNI8"/>
<evidence type="ECO:0000256" key="16">
    <source>
        <dbReference type="ARBA" id="ARBA00023201"/>
    </source>
</evidence>
<dbReference type="GO" id="GO:0015293">
    <property type="term" value="F:symporter activity"/>
    <property type="evidence" value="ECO:0007669"/>
    <property type="project" value="UniProtKB-KW"/>
</dbReference>
<keyword evidence="8" id="KW-0732">Signal</keyword>
<feature type="transmembrane region" description="Helical" evidence="18">
    <location>
        <begin position="333"/>
        <end position="356"/>
    </location>
</feature>
<dbReference type="PANTHER" id="PTHR10846">
    <property type="entry name" value="SODIUM/POTASSIUM/CALCIUM EXCHANGER"/>
    <property type="match status" value="1"/>
</dbReference>
<dbReference type="GO" id="GO:0006874">
    <property type="term" value="P:intracellular calcium ion homeostasis"/>
    <property type="evidence" value="ECO:0007669"/>
    <property type="project" value="TreeGrafter"/>
</dbReference>
<evidence type="ECO:0000256" key="14">
    <source>
        <dbReference type="ARBA" id="ARBA00023065"/>
    </source>
</evidence>
<evidence type="ECO:0000256" key="10">
    <source>
        <dbReference type="ARBA" id="ARBA00022847"/>
    </source>
</evidence>
<feature type="region of interest" description="Disordered" evidence="17">
    <location>
        <begin position="142"/>
        <end position="161"/>
    </location>
</feature>
<dbReference type="FunFam" id="1.20.1420.30:FF:000009">
    <property type="entry name" value="sodium/potassium/calcium exchanger 5 isoform X2"/>
    <property type="match status" value="1"/>
</dbReference>
<keyword evidence="9" id="KW-0106">Calcium</keyword>
<feature type="domain" description="Sodium/calcium exchanger membrane region" evidence="19">
    <location>
        <begin position="198"/>
        <end position="349"/>
    </location>
</feature>
<dbReference type="Gene3D" id="1.20.1420.30">
    <property type="entry name" value="NCX, central ion-binding region"/>
    <property type="match status" value="2"/>
</dbReference>
<feature type="domain" description="Sodium/calcium exchanger membrane region" evidence="19">
    <location>
        <begin position="3"/>
        <end position="92"/>
    </location>
</feature>
<evidence type="ECO:0000256" key="2">
    <source>
        <dbReference type="ARBA" id="ARBA00005364"/>
    </source>
</evidence>
<dbReference type="InterPro" id="IPR004481">
    <property type="entry name" value="K/Na/Ca-exchanger"/>
</dbReference>
<evidence type="ECO:0000259" key="19">
    <source>
        <dbReference type="Pfam" id="PF01699"/>
    </source>
</evidence>
<keyword evidence="6" id="KW-0109">Calcium transport</keyword>
<keyword evidence="13" id="KW-0915">Sodium</keyword>
<keyword evidence="3" id="KW-0813">Transport</keyword>
<feature type="transmembrane region" description="Helical" evidence="18">
    <location>
        <begin position="201"/>
        <end position="220"/>
    </location>
</feature>
<organism evidence="20 21">
    <name type="scientific">Parthenolecanium corni</name>
    <dbReference type="NCBI Taxonomy" id="536013"/>
    <lineage>
        <taxon>Eukaryota</taxon>
        <taxon>Metazoa</taxon>
        <taxon>Ecdysozoa</taxon>
        <taxon>Arthropoda</taxon>
        <taxon>Hexapoda</taxon>
        <taxon>Insecta</taxon>
        <taxon>Pterygota</taxon>
        <taxon>Neoptera</taxon>
        <taxon>Paraneoptera</taxon>
        <taxon>Hemiptera</taxon>
        <taxon>Sternorrhyncha</taxon>
        <taxon>Coccoidea</taxon>
        <taxon>Coccidae</taxon>
        <taxon>Parthenolecanium</taxon>
    </lineage>
</organism>
<dbReference type="GO" id="GO:0008273">
    <property type="term" value="F:calcium, potassium:sodium antiporter activity"/>
    <property type="evidence" value="ECO:0007669"/>
    <property type="project" value="TreeGrafter"/>
</dbReference>